<organism evidence="2 3">
    <name type="scientific">Paracoccidioides lutzii (strain ATCC MYA-826 / Pb01)</name>
    <name type="common">Paracoccidioides brasiliensis</name>
    <dbReference type="NCBI Taxonomy" id="502779"/>
    <lineage>
        <taxon>Eukaryota</taxon>
        <taxon>Fungi</taxon>
        <taxon>Dikarya</taxon>
        <taxon>Ascomycota</taxon>
        <taxon>Pezizomycotina</taxon>
        <taxon>Eurotiomycetes</taxon>
        <taxon>Eurotiomycetidae</taxon>
        <taxon>Onygenales</taxon>
        <taxon>Ajellomycetaceae</taxon>
        <taxon>Paracoccidioides</taxon>
    </lineage>
</organism>
<dbReference type="VEuPathDB" id="FungiDB:PAAG_11608"/>
<dbReference type="AlphaFoldDB" id="A0A0A2V1G3"/>
<feature type="region of interest" description="Disordered" evidence="1">
    <location>
        <begin position="57"/>
        <end position="99"/>
    </location>
</feature>
<dbReference type="GeneID" id="26970546"/>
<protein>
    <submittedName>
        <fullName evidence="2">Uncharacterized protein</fullName>
    </submittedName>
</protein>
<name>A0A0A2V1G3_PARBA</name>
<proteinExistence type="predicted"/>
<accession>A0A0A2V1G3</accession>
<dbReference type="EMBL" id="KN293998">
    <property type="protein sequence ID" value="KGQ01626.1"/>
    <property type="molecule type" value="Genomic_DNA"/>
</dbReference>
<dbReference type="Proteomes" id="UP000002059">
    <property type="component" value="Partially assembled WGS sequence"/>
</dbReference>
<reference evidence="2 3" key="1">
    <citation type="journal article" date="2011" name="PLoS Genet.">
        <title>Comparative genomic analysis of human fungal pathogens causing paracoccidioidomycosis.</title>
        <authorList>
            <person name="Desjardins C.A."/>
            <person name="Champion M.D."/>
            <person name="Holder J.W."/>
            <person name="Muszewska A."/>
            <person name="Goldberg J."/>
            <person name="Bailao A.M."/>
            <person name="Brigido M.M."/>
            <person name="Ferreira M.E."/>
            <person name="Garcia A.M."/>
            <person name="Grynberg M."/>
            <person name="Gujja S."/>
            <person name="Heiman D.I."/>
            <person name="Henn M.R."/>
            <person name="Kodira C.D."/>
            <person name="Leon-Narvaez H."/>
            <person name="Longo L.V."/>
            <person name="Ma L.J."/>
            <person name="Malavazi I."/>
            <person name="Matsuo A.L."/>
            <person name="Morais F.V."/>
            <person name="Pereira M."/>
            <person name="Rodriguez-Brito S."/>
            <person name="Sakthikumar S."/>
            <person name="Salem-Izacc S.M."/>
            <person name="Sykes S.M."/>
            <person name="Teixeira M.M."/>
            <person name="Vallejo M.C."/>
            <person name="Walter M.E."/>
            <person name="Yandava C."/>
            <person name="Young S."/>
            <person name="Zeng Q."/>
            <person name="Zucker J."/>
            <person name="Felipe M.S."/>
            <person name="Goldman G.H."/>
            <person name="Haas B.J."/>
            <person name="McEwen J.G."/>
            <person name="Nino-Vega G."/>
            <person name="Puccia R."/>
            <person name="San-Blas G."/>
            <person name="Soares C.M."/>
            <person name="Birren B.W."/>
            <person name="Cuomo C.A."/>
        </authorList>
    </citation>
    <scope>NUCLEOTIDE SEQUENCE [LARGE SCALE GENOMIC DNA]</scope>
    <source>
        <strain evidence="3">ATCC MYA-826 / Pb01</strain>
    </source>
</reference>
<dbReference type="RefSeq" id="XP_015703136.1">
    <property type="nucleotide sequence ID" value="XM_015847227.1"/>
</dbReference>
<evidence type="ECO:0000256" key="1">
    <source>
        <dbReference type="SAM" id="MobiDB-lite"/>
    </source>
</evidence>
<gene>
    <name evidence="2" type="ORF">PAAG_11608</name>
</gene>
<sequence>MLRQPHPLWKALLGQAGSLLSAELASVPRAPQRDLDPALSVFEKGSPYPKALLHYGKLSAAQSRKPSDRRPPAIPAVGQSYKRHVQQASHPTHKGTEDRQVMIRLSATHPARDPDPQAIYEWMQALIPDSTWITDP</sequence>
<evidence type="ECO:0000313" key="2">
    <source>
        <dbReference type="EMBL" id="KGQ01626.1"/>
    </source>
</evidence>
<keyword evidence="3" id="KW-1185">Reference proteome</keyword>
<dbReference type="STRING" id="502779.A0A0A2V1G3"/>
<dbReference type="HOGENOM" id="CLU_1876072_0_0_1"/>
<dbReference type="KEGG" id="pbl:PAAG_11608"/>
<evidence type="ECO:0000313" key="3">
    <source>
        <dbReference type="Proteomes" id="UP000002059"/>
    </source>
</evidence>